<dbReference type="Proteomes" id="UP000008917">
    <property type="component" value="Chromosome"/>
</dbReference>
<evidence type="ECO:0000313" key="3">
    <source>
        <dbReference type="EMBL" id="ADU39093.1"/>
    </source>
</evidence>
<proteinExistence type="predicted"/>
<protein>
    <submittedName>
        <fullName evidence="3">Uncharacterized protein</fullName>
    </submittedName>
</protein>
<dbReference type="STRING" id="595537.Varpa_4933"/>
<keyword evidence="2" id="KW-0472">Membrane</keyword>
<evidence type="ECO:0000313" key="4">
    <source>
        <dbReference type="Proteomes" id="UP000008917"/>
    </source>
</evidence>
<sequence length="78" mass="8839">MHPRHRHRPSPRQAQPAARRGQRGQRGQVITEYLLVAGVLALMLFGTFPGADRSVVELFIKAYRDAWSSFSYALSFPL</sequence>
<dbReference type="EMBL" id="CP002417">
    <property type="protein sequence ID" value="ADU39093.1"/>
    <property type="molecule type" value="Genomic_DNA"/>
</dbReference>
<dbReference type="HOGENOM" id="CLU_197664_0_0_4"/>
<evidence type="ECO:0000256" key="2">
    <source>
        <dbReference type="SAM" id="Phobius"/>
    </source>
</evidence>
<feature type="region of interest" description="Disordered" evidence="1">
    <location>
        <begin position="1"/>
        <end position="26"/>
    </location>
</feature>
<keyword evidence="2" id="KW-1133">Transmembrane helix</keyword>
<gene>
    <name evidence="3" type="ordered locus">Varpa_4933</name>
</gene>
<reference evidence="4" key="1">
    <citation type="submission" date="2010-12" db="EMBL/GenBank/DDBJ databases">
        <title>Complete sequence of Variovorax paradoxus EPS.</title>
        <authorList>
            <consortium name="US DOE Joint Genome Institute"/>
            <person name="Lucas S."/>
            <person name="Copeland A."/>
            <person name="Lapidus A."/>
            <person name="Cheng J.-F."/>
            <person name="Goodwin L."/>
            <person name="Pitluck S."/>
            <person name="Teshima H."/>
            <person name="Detter J.C."/>
            <person name="Han C."/>
            <person name="Tapia R."/>
            <person name="Land M."/>
            <person name="Hauser L."/>
            <person name="Kyrpides N."/>
            <person name="Ivanova N."/>
            <person name="Ovchinnikova G."/>
            <person name="Orwin P."/>
            <person name="Han J.-I.G."/>
            <person name="Woyke T."/>
        </authorList>
    </citation>
    <scope>NUCLEOTIDE SEQUENCE [LARGE SCALE GENOMIC DNA]</scope>
    <source>
        <strain evidence="4">EPS</strain>
    </source>
</reference>
<keyword evidence="2" id="KW-0812">Transmembrane</keyword>
<organism evidence="3 4">
    <name type="scientific">Variovorax paradoxus (strain EPS)</name>
    <dbReference type="NCBI Taxonomy" id="595537"/>
    <lineage>
        <taxon>Bacteria</taxon>
        <taxon>Pseudomonadati</taxon>
        <taxon>Pseudomonadota</taxon>
        <taxon>Betaproteobacteria</taxon>
        <taxon>Burkholderiales</taxon>
        <taxon>Comamonadaceae</taxon>
        <taxon>Variovorax</taxon>
    </lineage>
</organism>
<feature type="compositionally biased region" description="Basic residues" evidence="1">
    <location>
        <begin position="1"/>
        <end position="10"/>
    </location>
</feature>
<name>E6V214_VARPE</name>
<reference evidence="3 4" key="2">
    <citation type="journal article" date="2013" name="Genome Announc.">
        <title>Genome of the Root-Associated Plant Growth-Promoting Bacterium Variovorax paradoxus Strain EPS.</title>
        <authorList>
            <person name="Han J.I."/>
            <person name="Spain J.C."/>
            <person name="Leadbetter J.R."/>
            <person name="Ovchinnikova G."/>
            <person name="Goodwin L.A."/>
            <person name="Han C.S."/>
            <person name="Woyke T."/>
            <person name="Davenport K.W."/>
            <person name="Orwin P.M."/>
        </authorList>
    </citation>
    <scope>NUCLEOTIDE SEQUENCE [LARGE SCALE GENOMIC DNA]</scope>
    <source>
        <strain evidence="3 4">EPS</strain>
    </source>
</reference>
<accession>E6V214</accession>
<evidence type="ECO:0000256" key="1">
    <source>
        <dbReference type="SAM" id="MobiDB-lite"/>
    </source>
</evidence>
<dbReference type="AlphaFoldDB" id="E6V214"/>
<feature type="transmembrane region" description="Helical" evidence="2">
    <location>
        <begin position="29"/>
        <end position="48"/>
    </location>
</feature>
<dbReference type="RefSeq" id="WP_013543301.1">
    <property type="nucleotide sequence ID" value="NC_014931.1"/>
</dbReference>
<dbReference type="KEGG" id="vpe:Varpa_4933"/>